<evidence type="ECO:0000313" key="1">
    <source>
        <dbReference type="EMBL" id="MBW90104.1"/>
    </source>
</evidence>
<organism evidence="1">
    <name type="scientific">Rhizophora mucronata</name>
    <name type="common">Asiatic mangrove</name>
    <dbReference type="NCBI Taxonomy" id="61149"/>
    <lineage>
        <taxon>Eukaryota</taxon>
        <taxon>Viridiplantae</taxon>
        <taxon>Streptophyta</taxon>
        <taxon>Embryophyta</taxon>
        <taxon>Tracheophyta</taxon>
        <taxon>Spermatophyta</taxon>
        <taxon>Magnoliopsida</taxon>
        <taxon>eudicotyledons</taxon>
        <taxon>Gunneridae</taxon>
        <taxon>Pentapetalae</taxon>
        <taxon>rosids</taxon>
        <taxon>fabids</taxon>
        <taxon>Malpighiales</taxon>
        <taxon>Rhizophoraceae</taxon>
        <taxon>Rhizophora</taxon>
    </lineage>
</organism>
<reference evidence="1" key="1">
    <citation type="submission" date="2018-02" db="EMBL/GenBank/DDBJ databases">
        <title>Rhizophora mucronata_Transcriptome.</title>
        <authorList>
            <person name="Meera S.P."/>
            <person name="Sreeshan A."/>
            <person name="Augustine A."/>
        </authorList>
    </citation>
    <scope>NUCLEOTIDE SEQUENCE</scope>
    <source>
        <tissue evidence="1">Leaf</tissue>
    </source>
</reference>
<dbReference type="EMBL" id="GGEC01009621">
    <property type="protein sequence ID" value="MBW90104.1"/>
    <property type="molecule type" value="Transcribed_RNA"/>
</dbReference>
<accession>A0A2P2J9F1</accession>
<dbReference type="AlphaFoldDB" id="A0A2P2J9F1"/>
<protein>
    <submittedName>
        <fullName evidence="1">Uncharacterized protein MANES_13G031800</fullName>
    </submittedName>
</protein>
<proteinExistence type="predicted"/>
<sequence length="46" mass="5318">MLWIKPSFQIHDAKSQELKRSILASNIRDSRSTHVPNITFTSKFST</sequence>
<name>A0A2P2J9F1_RHIMU</name>